<gene>
    <name evidence="2" type="ORF">NQ317_005548</name>
</gene>
<dbReference type="EMBL" id="JAPWTJ010000118">
    <property type="protein sequence ID" value="KAJ8982546.1"/>
    <property type="molecule type" value="Genomic_DNA"/>
</dbReference>
<keyword evidence="1" id="KW-0472">Membrane</keyword>
<keyword evidence="1" id="KW-1133">Transmembrane helix</keyword>
<feature type="transmembrane region" description="Helical" evidence="1">
    <location>
        <begin position="53"/>
        <end position="74"/>
    </location>
</feature>
<keyword evidence="1" id="KW-0812">Transmembrane</keyword>
<organism evidence="2 3">
    <name type="scientific">Molorchus minor</name>
    <dbReference type="NCBI Taxonomy" id="1323400"/>
    <lineage>
        <taxon>Eukaryota</taxon>
        <taxon>Metazoa</taxon>
        <taxon>Ecdysozoa</taxon>
        <taxon>Arthropoda</taxon>
        <taxon>Hexapoda</taxon>
        <taxon>Insecta</taxon>
        <taxon>Pterygota</taxon>
        <taxon>Neoptera</taxon>
        <taxon>Endopterygota</taxon>
        <taxon>Coleoptera</taxon>
        <taxon>Polyphaga</taxon>
        <taxon>Cucujiformia</taxon>
        <taxon>Chrysomeloidea</taxon>
        <taxon>Cerambycidae</taxon>
        <taxon>Lamiinae</taxon>
        <taxon>Monochamini</taxon>
        <taxon>Molorchus</taxon>
    </lineage>
</organism>
<keyword evidence="3" id="KW-1185">Reference proteome</keyword>
<comment type="caution">
    <text evidence="2">The sequence shown here is derived from an EMBL/GenBank/DDBJ whole genome shotgun (WGS) entry which is preliminary data.</text>
</comment>
<accession>A0ABQ9JW53</accession>
<evidence type="ECO:0008006" key="4">
    <source>
        <dbReference type="Google" id="ProtNLM"/>
    </source>
</evidence>
<protein>
    <recommendedName>
        <fullName evidence="4">NADH dehydrogenase subunit 6</fullName>
    </recommendedName>
</protein>
<sequence length="102" mass="11686">MTIILTTIMLVGVVKRKWFLMAPWVILGGLLAIGLLVSIIINSVTFYNDGDNLWGTLWLVLGLISLVIYCYMWYVCTSFFVNLMEEAKRGSYSKDPFRRQPS</sequence>
<dbReference type="Proteomes" id="UP001162164">
    <property type="component" value="Unassembled WGS sequence"/>
</dbReference>
<evidence type="ECO:0000313" key="2">
    <source>
        <dbReference type="EMBL" id="KAJ8982546.1"/>
    </source>
</evidence>
<proteinExistence type="predicted"/>
<reference evidence="2" key="1">
    <citation type="journal article" date="2023" name="Insect Mol. Biol.">
        <title>Genome sequencing provides insights into the evolution of gene families encoding plant cell wall-degrading enzymes in longhorned beetles.</title>
        <authorList>
            <person name="Shin N.R."/>
            <person name="Okamura Y."/>
            <person name="Kirsch R."/>
            <person name="Pauchet Y."/>
        </authorList>
    </citation>
    <scope>NUCLEOTIDE SEQUENCE</scope>
    <source>
        <strain evidence="2">MMC_N1</strain>
    </source>
</reference>
<evidence type="ECO:0000256" key="1">
    <source>
        <dbReference type="SAM" id="Phobius"/>
    </source>
</evidence>
<feature type="transmembrane region" description="Helical" evidence="1">
    <location>
        <begin position="18"/>
        <end position="41"/>
    </location>
</feature>
<name>A0ABQ9JW53_9CUCU</name>
<evidence type="ECO:0000313" key="3">
    <source>
        <dbReference type="Proteomes" id="UP001162164"/>
    </source>
</evidence>